<dbReference type="Proteomes" id="UP000005555">
    <property type="component" value="Unassembled WGS sequence"/>
</dbReference>
<accession>Q1YSG3</accession>
<keyword evidence="1" id="KW-0805">Transcription regulation</keyword>
<dbReference type="EMBL" id="AAPI01000003">
    <property type="protein sequence ID" value="EAS47243.1"/>
    <property type="molecule type" value="Genomic_DNA"/>
</dbReference>
<feature type="domain" description="HTH tetR-type" evidence="5">
    <location>
        <begin position="12"/>
        <end position="72"/>
    </location>
</feature>
<dbReference type="InterPro" id="IPR001647">
    <property type="entry name" value="HTH_TetR"/>
</dbReference>
<organism evidence="6 7">
    <name type="scientific">gamma proteobacterium HTCC2207</name>
    <dbReference type="NCBI Taxonomy" id="314287"/>
    <lineage>
        <taxon>Bacteria</taxon>
        <taxon>Pseudomonadati</taxon>
        <taxon>Pseudomonadota</taxon>
        <taxon>Gammaproteobacteria</taxon>
        <taxon>Cellvibrionales</taxon>
        <taxon>Porticoccaceae</taxon>
        <taxon>SAR92 clade</taxon>
    </lineage>
</organism>
<dbReference type="AlphaFoldDB" id="Q1YSG3"/>
<dbReference type="InterPro" id="IPR050109">
    <property type="entry name" value="HTH-type_TetR-like_transc_reg"/>
</dbReference>
<sequence length="195" mass="21881">MNKPIRKRLSTENRRTQLLDVTHELILEHGLNSFTMDILAREAGVSNPLVYKYFSTRLELLQSLLQREFDLFYGSLLRRLNRTEDFVAVVHIFVSINFDERSNGKILPTLLNLSDVSKVLSNSGPKAQNKVGNILIDSIMDAYGVTRKEARVMAKISSGASIAAAENFSIFGGNRQNTIDSTVQFILGGLETFKK</sequence>
<dbReference type="OrthoDB" id="155497at2"/>
<dbReference type="STRING" id="314287.GB2207_11518"/>
<keyword evidence="7" id="KW-1185">Reference proteome</keyword>
<dbReference type="GO" id="GO:0000976">
    <property type="term" value="F:transcription cis-regulatory region binding"/>
    <property type="evidence" value="ECO:0007669"/>
    <property type="project" value="TreeGrafter"/>
</dbReference>
<dbReference type="eggNOG" id="COG1309">
    <property type="taxonomic scope" value="Bacteria"/>
</dbReference>
<evidence type="ECO:0000313" key="7">
    <source>
        <dbReference type="Proteomes" id="UP000005555"/>
    </source>
</evidence>
<dbReference type="Gene3D" id="1.10.357.10">
    <property type="entry name" value="Tetracycline Repressor, domain 2"/>
    <property type="match status" value="1"/>
</dbReference>
<dbReference type="PANTHER" id="PTHR30055">
    <property type="entry name" value="HTH-TYPE TRANSCRIPTIONAL REGULATOR RUTR"/>
    <property type="match status" value="1"/>
</dbReference>
<dbReference type="PANTHER" id="PTHR30055:SF234">
    <property type="entry name" value="HTH-TYPE TRANSCRIPTIONAL REGULATOR BETI"/>
    <property type="match status" value="1"/>
</dbReference>
<evidence type="ECO:0000259" key="5">
    <source>
        <dbReference type="PROSITE" id="PS50977"/>
    </source>
</evidence>
<evidence type="ECO:0000313" key="6">
    <source>
        <dbReference type="EMBL" id="EAS47243.1"/>
    </source>
</evidence>
<comment type="caution">
    <text evidence="6">The sequence shown here is derived from an EMBL/GenBank/DDBJ whole genome shotgun (WGS) entry which is preliminary data.</text>
</comment>
<reference evidence="6 7" key="1">
    <citation type="submission" date="2006-03" db="EMBL/GenBank/DDBJ databases">
        <authorList>
            <person name="Giovannoni S.J."/>
            <person name="Cho J.-C."/>
            <person name="Ferriera S."/>
            <person name="Johnson J."/>
            <person name="Kravitz S."/>
            <person name="Halpern A."/>
            <person name="Remington K."/>
            <person name="Beeson K."/>
            <person name="Tran B."/>
            <person name="Rogers Y.-H."/>
            <person name="Friedman R."/>
            <person name="Venter J.C."/>
        </authorList>
    </citation>
    <scope>NUCLEOTIDE SEQUENCE [LARGE SCALE GENOMIC DNA]</scope>
    <source>
        <strain evidence="6 7">HTCC2207</strain>
    </source>
</reference>
<keyword evidence="2 4" id="KW-0238">DNA-binding</keyword>
<name>Q1YSG3_9GAMM</name>
<dbReference type="Pfam" id="PF00440">
    <property type="entry name" value="TetR_N"/>
    <property type="match status" value="1"/>
</dbReference>
<dbReference type="GO" id="GO:0003700">
    <property type="term" value="F:DNA-binding transcription factor activity"/>
    <property type="evidence" value="ECO:0007669"/>
    <property type="project" value="TreeGrafter"/>
</dbReference>
<evidence type="ECO:0000256" key="2">
    <source>
        <dbReference type="ARBA" id="ARBA00023125"/>
    </source>
</evidence>
<evidence type="ECO:0000256" key="3">
    <source>
        <dbReference type="ARBA" id="ARBA00023163"/>
    </source>
</evidence>
<evidence type="ECO:0000256" key="4">
    <source>
        <dbReference type="PROSITE-ProRule" id="PRU00335"/>
    </source>
</evidence>
<dbReference type="InterPro" id="IPR009057">
    <property type="entry name" value="Homeodomain-like_sf"/>
</dbReference>
<proteinExistence type="predicted"/>
<dbReference type="HOGENOM" id="CLU_1318984_0_0_6"/>
<gene>
    <name evidence="6" type="ORF">GB2207_11518</name>
</gene>
<keyword evidence="3" id="KW-0804">Transcription</keyword>
<dbReference type="PROSITE" id="PS50977">
    <property type="entry name" value="HTH_TETR_2"/>
    <property type="match status" value="1"/>
</dbReference>
<dbReference type="SUPFAM" id="SSF46689">
    <property type="entry name" value="Homeodomain-like"/>
    <property type="match status" value="1"/>
</dbReference>
<evidence type="ECO:0000256" key="1">
    <source>
        <dbReference type="ARBA" id="ARBA00023015"/>
    </source>
</evidence>
<dbReference type="PRINTS" id="PR00455">
    <property type="entry name" value="HTHTETR"/>
</dbReference>
<feature type="DNA-binding region" description="H-T-H motif" evidence="4">
    <location>
        <begin position="35"/>
        <end position="54"/>
    </location>
</feature>
<protein>
    <recommendedName>
        <fullName evidence="5">HTH tetR-type domain-containing protein</fullName>
    </recommendedName>
</protein>